<dbReference type="AlphaFoldDB" id="A0A7H0GTQ6"/>
<dbReference type="EMBL" id="CP060784">
    <property type="protein sequence ID" value="QNP51672.1"/>
    <property type="molecule type" value="Genomic_DNA"/>
</dbReference>
<dbReference type="PANTHER" id="PTHR35102">
    <property type="entry name" value="E3 UBIQUITIN-PROTEIN LIGASE"/>
    <property type="match status" value="1"/>
</dbReference>
<sequence>MSEQIIPQTSPPDTSTTPPRAGWLRRRILMPLLGLLQQGLSPTQLALTVALGVVFGLIPVLGVTTLLSTFAAVRLRLNVAALLLISHLMSPLQLLLLIPLLQLGARVVGDGTDTELTLTQLQHLLSTDWVEAARLLWRASLGGFLLWLLASVVLVPGLFYGLRPVFDRVARQKAK</sequence>
<dbReference type="PANTHER" id="PTHR35102:SF1">
    <property type="entry name" value="E3 UBIQUITIN-PROTEIN LIGASE"/>
    <property type="match status" value="1"/>
</dbReference>
<keyword evidence="2" id="KW-1133">Transmembrane helix</keyword>
<evidence type="ECO:0000256" key="1">
    <source>
        <dbReference type="SAM" id="MobiDB-lite"/>
    </source>
</evidence>
<feature type="domain" description="DUF2062" evidence="3">
    <location>
        <begin position="33"/>
        <end position="156"/>
    </location>
</feature>
<evidence type="ECO:0000256" key="2">
    <source>
        <dbReference type="SAM" id="Phobius"/>
    </source>
</evidence>
<feature type="transmembrane region" description="Helical" evidence="2">
    <location>
        <begin position="79"/>
        <end position="101"/>
    </location>
</feature>
<evidence type="ECO:0000259" key="3">
    <source>
        <dbReference type="Pfam" id="PF09835"/>
    </source>
</evidence>
<keyword evidence="2" id="KW-0472">Membrane</keyword>
<reference evidence="4 5" key="1">
    <citation type="submission" date="2020-08" db="EMBL/GenBank/DDBJ databases">
        <title>Genome sequence of Hymenobacter qilianensis JCM 19763T.</title>
        <authorList>
            <person name="Hyun D.-W."/>
            <person name="Bae J.-W."/>
        </authorList>
    </citation>
    <scope>NUCLEOTIDE SEQUENCE [LARGE SCALE GENOMIC DNA]</scope>
    <source>
        <strain evidence="4 5">JCM 19763</strain>
    </source>
</reference>
<evidence type="ECO:0000313" key="5">
    <source>
        <dbReference type="Proteomes" id="UP000516093"/>
    </source>
</evidence>
<gene>
    <name evidence="4" type="ORF">H9L05_17105</name>
</gene>
<dbReference type="RefSeq" id="WP_187731949.1">
    <property type="nucleotide sequence ID" value="NZ_BMFN01000003.1"/>
</dbReference>
<proteinExistence type="predicted"/>
<protein>
    <submittedName>
        <fullName evidence="4">DUF2062 domain-containing protein</fullName>
    </submittedName>
</protein>
<dbReference type="InterPro" id="IPR018639">
    <property type="entry name" value="DUF2062"/>
</dbReference>
<dbReference type="Pfam" id="PF09835">
    <property type="entry name" value="DUF2062"/>
    <property type="match status" value="1"/>
</dbReference>
<name>A0A7H0GTQ6_9BACT</name>
<dbReference type="Proteomes" id="UP000516093">
    <property type="component" value="Chromosome"/>
</dbReference>
<keyword evidence="2" id="KW-0812">Transmembrane</keyword>
<keyword evidence="5" id="KW-1185">Reference proteome</keyword>
<evidence type="ECO:0000313" key="4">
    <source>
        <dbReference type="EMBL" id="QNP51672.1"/>
    </source>
</evidence>
<accession>A0A7H0GTQ6</accession>
<dbReference type="KEGG" id="hqi:H9L05_17105"/>
<feature type="region of interest" description="Disordered" evidence="1">
    <location>
        <begin position="1"/>
        <end position="20"/>
    </location>
</feature>
<feature type="transmembrane region" description="Helical" evidence="2">
    <location>
        <begin position="45"/>
        <end position="67"/>
    </location>
</feature>
<feature type="transmembrane region" description="Helical" evidence="2">
    <location>
        <begin position="144"/>
        <end position="166"/>
    </location>
</feature>
<organism evidence="4 5">
    <name type="scientific">Hymenobacter qilianensis</name>
    <dbReference type="NCBI Taxonomy" id="1385715"/>
    <lineage>
        <taxon>Bacteria</taxon>
        <taxon>Pseudomonadati</taxon>
        <taxon>Bacteroidota</taxon>
        <taxon>Cytophagia</taxon>
        <taxon>Cytophagales</taxon>
        <taxon>Hymenobacteraceae</taxon>
        <taxon>Hymenobacter</taxon>
    </lineage>
</organism>